<gene>
    <name evidence="3" type="primary">LOC123424357</name>
</gene>
<accession>A0A287GXB9</accession>
<name>A0A287GXB9_HORVV</name>
<dbReference type="Pfam" id="PF21230">
    <property type="entry name" value="Nakanori"/>
    <property type="match status" value="1"/>
</dbReference>
<dbReference type="Proteomes" id="UP000011116">
    <property type="component" value="Chromosome 2H"/>
</dbReference>
<dbReference type="FunCoup" id="A0A287GXB9">
    <property type="interactions" value="76"/>
</dbReference>
<sequence length="553" mass="62853">MDHATVVPSLAYHLLDQMTNGFSEDRELGRGTYGKVYLGLHTSGEKIAVKMLHPMLGLDDELFEKEYHNLESLQHQNVVRLVGYCHETRREYVPYNGKKVLGEVTHRALCFEYMQNGSLNDYLSDESSGHDWHTRYAIIKGICKGLKYLHEELEPPMFHLDLKPANVLLDENWLPKIGDFGLSRLIDERTRITASSVGTIGYLPPEYINHHVISNKLDIFSLGVIIIKIMAGPTGYSKSAEISSQQFTELVHRNWRNRLQAASVNALESYCIQVKRCIEMALSCVEVDRHKRPTIGNILNELNETETASQFADALLKDPESTTNQESQQTHITEVEEKREREQVRETENCFGEVVDNYRLDKMARYMGKHKAREDRAREAWNLVDEHDKDNKASKYVKGLKSLYGNGQSTLCRLYNETGDTIHQVANHDWAGHIGSAPYPATIGNGQWAAFHHVHRAGESSGSVAAVVYRGENKHGQDKDYIVAWSTPCSFWHRNKAFCGISDVDWFQNNLEKILYIISDADYSSSDKSGGCEIEAKIGRGHSPKFNARISYR</sequence>
<reference evidence="3" key="2">
    <citation type="submission" date="2020-10" db="EMBL/GenBank/DDBJ databases">
        <authorList>
            <person name="Scholz U."/>
            <person name="Mascher M."/>
            <person name="Fiebig A."/>
        </authorList>
    </citation>
    <scope>NUCLEOTIDE SEQUENCE [LARGE SCALE GENOMIC DNA]</scope>
    <source>
        <strain evidence="3">cv. Morex</strain>
    </source>
</reference>
<dbReference type="Gene3D" id="1.10.510.10">
    <property type="entry name" value="Transferase(Phosphotransferase) domain 1"/>
    <property type="match status" value="1"/>
</dbReference>
<dbReference type="PROSITE" id="PS50011">
    <property type="entry name" value="PROTEIN_KINASE_DOM"/>
    <property type="match status" value="1"/>
</dbReference>
<dbReference type="OMA" id="LWHRNKA"/>
<dbReference type="RefSeq" id="XP_044963896.1">
    <property type="nucleotide sequence ID" value="XM_045107961.1"/>
</dbReference>
<dbReference type="PANTHER" id="PTHR45707:SF76">
    <property type="entry name" value="PROTEIN KINASE DOMAIN-CONTAINING PROTEIN"/>
    <property type="match status" value="1"/>
</dbReference>
<dbReference type="SMR" id="A0A287GXB9"/>
<dbReference type="KEGG" id="hvg:123424357"/>
<dbReference type="GO" id="GO:0005524">
    <property type="term" value="F:ATP binding"/>
    <property type="evidence" value="ECO:0007669"/>
    <property type="project" value="UniProtKB-UniRule"/>
</dbReference>
<dbReference type="STRING" id="112509.A0A287GXB9"/>
<feature type="region of interest" description="Disordered" evidence="2">
    <location>
        <begin position="319"/>
        <end position="344"/>
    </location>
</feature>
<dbReference type="GeneID" id="123424357"/>
<dbReference type="InterPro" id="IPR049065">
    <property type="entry name" value="Nakanori"/>
</dbReference>
<dbReference type="OrthoDB" id="601334at2759"/>
<dbReference type="InterPro" id="IPR011009">
    <property type="entry name" value="Kinase-like_dom_sf"/>
</dbReference>
<dbReference type="InterPro" id="IPR008271">
    <property type="entry name" value="Ser/Thr_kinase_AS"/>
</dbReference>
<dbReference type="Gramene" id="HORVU.MOREX.r3.2HG0098680.2">
    <property type="protein sequence ID" value="HORVU.MOREX.r3.2HG0098680.2"/>
    <property type="gene ID" value="HORVU.MOREX.r3.2HG0098680"/>
</dbReference>
<evidence type="ECO:0000313" key="4">
    <source>
        <dbReference type="Proteomes" id="UP000011116"/>
    </source>
</evidence>
<feature type="compositionally biased region" description="Basic and acidic residues" evidence="2">
    <location>
        <begin position="333"/>
        <end position="344"/>
    </location>
</feature>
<dbReference type="GO" id="GO:0004672">
    <property type="term" value="F:protein kinase activity"/>
    <property type="evidence" value="ECO:0007669"/>
    <property type="project" value="InterPro"/>
</dbReference>
<dbReference type="InterPro" id="IPR017441">
    <property type="entry name" value="Protein_kinase_ATP_BS"/>
</dbReference>
<dbReference type="AlphaFoldDB" id="A0A287GXB9"/>
<reference evidence="4" key="1">
    <citation type="journal article" date="2012" name="Nature">
        <title>A physical, genetic and functional sequence assembly of the barley genome.</title>
        <authorList>
            <consortium name="The International Barley Genome Sequencing Consortium"/>
            <person name="Mayer K.F."/>
            <person name="Waugh R."/>
            <person name="Brown J.W."/>
            <person name="Schulman A."/>
            <person name="Langridge P."/>
            <person name="Platzer M."/>
            <person name="Fincher G.B."/>
            <person name="Muehlbauer G.J."/>
            <person name="Sato K."/>
            <person name="Close T.J."/>
            <person name="Wise R.P."/>
            <person name="Stein N."/>
        </authorList>
    </citation>
    <scope>NUCLEOTIDE SEQUENCE [LARGE SCALE GENOMIC DNA]</scope>
    <source>
        <strain evidence="4">cv. Morex</strain>
    </source>
</reference>
<feature type="binding site" evidence="1">
    <location>
        <position position="50"/>
    </location>
    <ligand>
        <name>ATP</name>
        <dbReference type="ChEBI" id="CHEBI:30616"/>
    </ligand>
</feature>
<dbReference type="InParanoid" id="A0A287GXB9"/>
<dbReference type="FunFam" id="1.10.510.10:FF:000870">
    <property type="entry name" value="OSJNBa0016N04.16-like protein"/>
    <property type="match status" value="1"/>
</dbReference>
<dbReference type="SUPFAM" id="SSF56112">
    <property type="entry name" value="Protein kinase-like (PK-like)"/>
    <property type="match status" value="1"/>
</dbReference>
<evidence type="ECO:0000256" key="1">
    <source>
        <dbReference type="PROSITE-ProRule" id="PRU10141"/>
    </source>
</evidence>
<dbReference type="Pfam" id="PF00069">
    <property type="entry name" value="Pkinase"/>
    <property type="match status" value="1"/>
</dbReference>
<keyword evidence="1" id="KW-0067">ATP-binding</keyword>
<dbReference type="Gene3D" id="3.30.200.20">
    <property type="entry name" value="Phosphorylase Kinase, domain 1"/>
    <property type="match status" value="1"/>
</dbReference>
<dbReference type="PROSITE" id="PS00107">
    <property type="entry name" value="PROTEIN_KINASE_ATP"/>
    <property type="match status" value="1"/>
</dbReference>
<dbReference type="InterPro" id="IPR000719">
    <property type="entry name" value="Prot_kinase_dom"/>
</dbReference>
<keyword evidence="4" id="KW-1185">Reference proteome</keyword>
<protein>
    <submittedName>
        <fullName evidence="3">Uncharacterized protein</fullName>
    </submittedName>
</protein>
<dbReference type="SMART" id="SM00220">
    <property type="entry name" value="S_TKc"/>
    <property type="match status" value="1"/>
</dbReference>
<dbReference type="ExpressionAtlas" id="A0A287GXB9">
    <property type="expression patterns" value="baseline"/>
</dbReference>
<dbReference type="PROSITE" id="PS00108">
    <property type="entry name" value="PROTEIN_KINASE_ST"/>
    <property type="match status" value="1"/>
</dbReference>
<dbReference type="EnsemblPlants" id="HORVU.MOREX.r3.2HG0098680.2">
    <property type="protein sequence ID" value="HORVU.MOREX.r3.2HG0098680.2"/>
    <property type="gene ID" value="HORVU.MOREX.r3.2HG0098680"/>
</dbReference>
<evidence type="ECO:0000256" key="2">
    <source>
        <dbReference type="SAM" id="MobiDB-lite"/>
    </source>
</evidence>
<dbReference type="PANTHER" id="PTHR45707">
    <property type="entry name" value="C2 CALCIUM/LIPID-BINDING PLANT PHOSPHORIBOSYLTRANSFERASE FAMILY PROTEIN"/>
    <property type="match status" value="1"/>
</dbReference>
<dbReference type="Gramene" id="HORVU.MOREX.r2.2HG0081320.1">
    <property type="protein sequence ID" value="HORVU.MOREX.r2.2HG0081320.1"/>
    <property type="gene ID" value="HORVU.MOREX.r2.2HG0081320"/>
</dbReference>
<dbReference type="PaxDb" id="4513-MLOC_77747.2"/>
<keyword evidence="1" id="KW-0547">Nucleotide-binding</keyword>
<evidence type="ECO:0000313" key="3">
    <source>
        <dbReference type="EnsemblPlants" id="HORVU.MOREX.r3.2HG0098680.2"/>
    </source>
</evidence>
<proteinExistence type="predicted"/>
<organism evidence="3 4">
    <name type="scientific">Hordeum vulgare subsp. vulgare</name>
    <name type="common">Domesticated barley</name>
    <dbReference type="NCBI Taxonomy" id="112509"/>
    <lineage>
        <taxon>Eukaryota</taxon>
        <taxon>Viridiplantae</taxon>
        <taxon>Streptophyta</taxon>
        <taxon>Embryophyta</taxon>
        <taxon>Tracheophyta</taxon>
        <taxon>Spermatophyta</taxon>
        <taxon>Magnoliopsida</taxon>
        <taxon>Liliopsida</taxon>
        <taxon>Poales</taxon>
        <taxon>Poaceae</taxon>
        <taxon>BOP clade</taxon>
        <taxon>Pooideae</taxon>
        <taxon>Triticodae</taxon>
        <taxon>Triticeae</taxon>
        <taxon>Hordeinae</taxon>
        <taxon>Hordeum</taxon>
    </lineage>
</organism>
<feature type="compositionally biased region" description="Polar residues" evidence="2">
    <location>
        <begin position="321"/>
        <end position="332"/>
    </location>
</feature>
<dbReference type="eggNOG" id="ENOG502QWDY">
    <property type="taxonomic scope" value="Eukaryota"/>
</dbReference>
<reference evidence="3" key="3">
    <citation type="submission" date="2022-01" db="UniProtKB">
        <authorList>
            <consortium name="EnsemblPlants"/>
        </authorList>
    </citation>
    <scope>IDENTIFICATION</scope>
    <source>
        <strain evidence="3">subsp. vulgare</strain>
    </source>
</reference>